<sequence length="94" mass="10535">MQAVSGMLLEQIEPILEQYAFGVIQKLILKNLTLGTRAPRFEGGLVTEGAVDENVIETQFQWDLDHENLVVKIKSTGPDFEVKVFPRMGSQMIS</sequence>
<gene>
    <name evidence="1" type="ORF">R1sor_010983</name>
</gene>
<dbReference type="PANTHER" id="PTHR10774:SF207">
    <property type="entry name" value="CALCIUM-DEPENDENT LIPID-BINDING PROTEIN"/>
    <property type="match status" value="1"/>
</dbReference>
<dbReference type="PANTHER" id="PTHR10774">
    <property type="entry name" value="EXTENDED SYNAPTOTAGMIN-RELATED"/>
    <property type="match status" value="1"/>
</dbReference>
<evidence type="ECO:0000313" key="1">
    <source>
        <dbReference type="EMBL" id="KAL3696907.1"/>
    </source>
</evidence>
<reference evidence="1 2" key="1">
    <citation type="submission" date="2024-09" db="EMBL/GenBank/DDBJ databases">
        <title>Chromosome-scale assembly of Riccia sorocarpa.</title>
        <authorList>
            <person name="Paukszto L."/>
        </authorList>
    </citation>
    <scope>NUCLEOTIDE SEQUENCE [LARGE SCALE GENOMIC DNA]</scope>
    <source>
        <strain evidence="1">LP-2024</strain>
        <tissue evidence="1">Aerial parts of the thallus</tissue>
    </source>
</reference>
<name>A0ABD3I2B3_9MARC</name>
<evidence type="ECO:0000313" key="2">
    <source>
        <dbReference type="Proteomes" id="UP001633002"/>
    </source>
</evidence>
<dbReference type="Proteomes" id="UP001633002">
    <property type="component" value="Unassembled WGS sequence"/>
</dbReference>
<dbReference type="EMBL" id="JBJQOH010000002">
    <property type="protein sequence ID" value="KAL3696907.1"/>
    <property type="molecule type" value="Genomic_DNA"/>
</dbReference>
<protein>
    <submittedName>
        <fullName evidence="1">Uncharacterized protein</fullName>
    </submittedName>
</protein>
<keyword evidence="2" id="KW-1185">Reference proteome</keyword>
<comment type="caution">
    <text evidence="1">The sequence shown here is derived from an EMBL/GenBank/DDBJ whole genome shotgun (WGS) entry which is preliminary data.</text>
</comment>
<proteinExistence type="predicted"/>
<organism evidence="1 2">
    <name type="scientific">Riccia sorocarpa</name>
    <dbReference type="NCBI Taxonomy" id="122646"/>
    <lineage>
        <taxon>Eukaryota</taxon>
        <taxon>Viridiplantae</taxon>
        <taxon>Streptophyta</taxon>
        <taxon>Embryophyta</taxon>
        <taxon>Marchantiophyta</taxon>
        <taxon>Marchantiopsida</taxon>
        <taxon>Marchantiidae</taxon>
        <taxon>Marchantiales</taxon>
        <taxon>Ricciaceae</taxon>
        <taxon>Riccia</taxon>
    </lineage>
</organism>
<dbReference type="InterPro" id="IPR045050">
    <property type="entry name" value="Synaptotagmin_plant"/>
</dbReference>
<accession>A0ABD3I2B3</accession>
<dbReference type="AlphaFoldDB" id="A0ABD3I2B3"/>